<evidence type="ECO:0000313" key="1">
    <source>
        <dbReference type="EMBL" id="QQR92878.1"/>
    </source>
</evidence>
<sequence length="192" mass="19996">MSRIVITGLLILGLLAVTLPLEVWADHHTAISCPNSIPLAGPLGDASPSREIVGAYCKHTQQGALNCTTASVDAGNACIASATRACQAALPNPLTPSAAQTSTCATYCQSSSSTCTPRIVISPTPEVISQNYSPNERAPFTHYFESGGSHVIDLGVYTCSVALRLKGTCHCDPPSPNPKKGMMANAAESMHE</sequence>
<name>A0A7T9DK98_9ARCH</name>
<reference evidence="1" key="1">
    <citation type="submission" date="2020-11" db="EMBL/GenBank/DDBJ databases">
        <title>Connecting structure to function with the recovery of over 1000 high-quality activated sludge metagenome-assembled genomes encoding full-length rRNA genes using long-read sequencing.</title>
        <authorList>
            <person name="Singleton C.M."/>
            <person name="Petriglieri F."/>
            <person name="Kristensen J.M."/>
            <person name="Kirkegaard R.H."/>
            <person name="Michaelsen T.Y."/>
            <person name="Andersen M.H."/>
            <person name="Karst S.M."/>
            <person name="Dueholm M.S."/>
            <person name="Nielsen P.H."/>
            <person name="Albertsen M."/>
        </authorList>
    </citation>
    <scope>NUCLEOTIDE SEQUENCE</scope>
    <source>
        <strain evidence="1">Fred_18-Q3-R57-64_BAT3C.431</strain>
    </source>
</reference>
<organism evidence="1">
    <name type="scientific">Candidatus Iainarchaeum sp</name>
    <dbReference type="NCBI Taxonomy" id="3101447"/>
    <lineage>
        <taxon>Archaea</taxon>
        <taxon>Candidatus Iainarchaeota</taxon>
        <taxon>Candidatus Iainarchaeia</taxon>
        <taxon>Candidatus Iainarchaeales</taxon>
        <taxon>Candidatus Iainarchaeaceae</taxon>
        <taxon>Candidatus Iainarchaeum</taxon>
    </lineage>
</organism>
<accession>A0A7T9DK98</accession>
<dbReference type="AlphaFoldDB" id="A0A7T9DK98"/>
<dbReference type="EMBL" id="CP064981">
    <property type="protein sequence ID" value="QQR92878.1"/>
    <property type="molecule type" value="Genomic_DNA"/>
</dbReference>
<gene>
    <name evidence="1" type="ORF">IPJ89_01375</name>
</gene>
<protein>
    <submittedName>
        <fullName evidence="1">Uncharacterized protein</fullName>
    </submittedName>
</protein>
<dbReference type="Proteomes" id="UP000596004">
    <property type="component" value="Chromosome"/>
</dbReference>
<proteinExistence type="predicted"/>